<feature type="compositionally biased region" description="Basic residues" evidence="5">
    <location>
        <begin position="533"/>
        <end position="546"/>
    </location>
</feature>
<dbReference type="PANTHER" id="PTHR11785:SF353">
    <property type="entry name" value="METHIONINE TRANSPORTER (EUROFUNG)"/>
    <property type="match status" value="1"/>
</dbReference>
<feature type="compositionally biased region" description="Basic and acidic residues" evidence="5">
    <location>
        <begin position="576"/>
        <end position="616"/>
    </location>
</feature>
<feature type="transmembrane region" description="Helical" evidence="6">
    <location>
        <begin position="456"/>
        <end position="482"/>
    </location>
</feature>
<feature type="transmembrane region" description="Helical" evidence="6">
    <location>
        <begin position="426"/>
        <end position="444"/>
    </location>
</feature>
<organism evidence="7 8">
    <name type="scientific">Fusarium heterosporum</name>
    <dbReference type="NCBI Taxonomy" id="42747"/>
    <lineage>
        <taxon>Eukaryota</taxon>
        <taxon>Fungi</taxon>
        <taxon>Dikarya</taxon>
        <taxon>Ascomycota</taxon>
        <taxon>Pezizomycotina</taxon>
        <taxon>Sordariomycetes</taxon>
        <taxon>Hypocreomycetidae</taxon>
        <taxon>Hypocreales</taxon>
        <taxon>Nectriaceae</taxon>
        <taxon>Fusarium</taxon>
        <taxon>Fusarium heterosporum species complex</taxon>
    </lineage>
</organism>
<protein>
    <submittedName>
        <fullName evidence="7">High affinity methionine permease</fullName>
    </submittedName>
</protein>
<dbReference type="PANTHER" id="PTHR11785">
    <property type="entry name" value="AMINO ACID TRANSPORTER"/>
    <property type="match status" value="1"/>
</dbReference>
<gene>
    <name evidence="7" type="ORF">FHETE_570</name>
</gene>
<dbReference type="AlphaFoldDB" id="A0A8H5X3F2"/>
<dbReference type="Gene3D" id="1.20.1740.10">
    <property type="entry name" value="Amino acid/polyamine transporter I"/>
    <property type="match status" value="1"/>
</dbReference>
<feature type="transmembrane region" description="Helical" evidence="6">
    <location>
        <begin position="390"/>
        <end position="406"/>
    </location>
</feature>
<keyword evidence="4 6" id="KW-0472">Membrane</keyword>
<dbReference type="GO" id="GO:0016020">
    <property type="term" value="C:membrane"/>
    <property type="evidence" value="ECO:0007669"/>
    <property type="project" value="UniProtKB-SubCell"/>
</dbReference>
<evidence type="ECO:0000313" key="7">
    <source>
        <dbReference type="EMBL" id="KAF5680028.1"/>
    </source>
</evidence>
<feature type="compositionally biased region" description="Polar residues" evidence="5">
    <location>
        <begin position="563"/>
        <end position="572"/>
    </location>
</feature>
<dbReference type="InterPro" id="IPR002293">
    <property type="entry name" value="AA/rel_permease1"/>
</dbReference>
<evidence type="ECO:0000256" key="4">
    <source>
        <dbReference type="ARBA" id="ARBA00023136"/>
    </source>
</evidence>
<feature type="region of interest" description="Disordered" evidence="5">
    <location>
        <begin position="1"/>
        <end position="37"/>
    </location>
</feature>
<proteinExistence type="predicted"/>
<dbReference type="GO" id="GO:0015179">
    <property type="term" value="F:L-amino acid transmembrane transporter activity"/>
    <property type="evidence" value="ECO:0007669"/>
    <property type="project" value="TreeGrafter"/>
</dbReference>
<dbReference type="OrthoDB" id="5982228at2759"/>
<evidence type="ECO:0000256" key="6">
    <source>
        <dbReference type="SAM" id="Phobius"/>
    </source>
</evidence>
<evidence type="ECO:0000313" key="8">
    <source>
        <dbReference type="Proteomes" id="UP000567885"/>
    </source>
</evidence>
<evidence type="ECO:0000256" key="3">
    <source>
        <dbReference type="ARBA" id="ARBA00022989"/>
    </source>
</evidence>
<dbReference type="InterPro" id="IPR050598">
    <property type="entry name" value="AminoAcid_Transporter"/>
</dbReference>
<dbReference type="Proteomes" id="UP000567885">
    <property type="component" value="Unassembled WGS sequence"/>
</dbReference>
<feature type="transmembrane region" description="Helical" evidence="6">
    <location>
        <begin position="73"/>
        <end position="94"/>
    </location>
</feature>
<dbReference type="Pfam" id="PF13520">
    <property type="entry name" value="AA_permease_2"/>
    <property type="match status" value="2"/>
</dbReference>
<keyword evidence="8" id="KW-1185">Reference proteome</keyword>
<sequence>MGLSLPSWRSQPKAEPVPVDHDRNYTSDSSDPALPRDGNLAFTRAQGGNGAKAMYQEAIGAPVESNSPLGYHVGWLTIIFLNVNQMIGTAGSILNSTGSIGLALIYWFIGFIMAIAGFCVYLEFASYFPSRSGAEVVYLEQAYPRPKHFFPIAFAVQSVVLSFSSSNAIVLSRYLWRIAGKVPSDWEMKGVAIAAYTLAVICVIAHNKYSFWAVNVLGFIKIVTLIFISITGFVVLGGNVSSVPDPNANFRNAFEGTTDNGNDLSTALVNIVFSYTGYANAFSVVNEVKRPIPTIKKHGFISIVLVAVLYMLCNIAYFATVPKKEFAESDEIAAAVFFTGVFGDGGAVTALNPFGTPIGPYLLKWAMTFIMIVAPPAGDAFQFVVSLKTYPEGLFFLAMSIGLYIVRRHNKRMGRGRPEFKAWDVFAIFFILIQIFIIVMPWYPPKGGPYAGDVSFWYATYCVVGIAIMVLCGVYYVLWIYVIPKWRGYAIRPEVVEVDDNGANSHRLVRVPLVEVEKWDSEHDEAGAEQRPRRTAPPRQSQKRPSSKIDSSAPEPKAKQPKKNQQSNTEAAPSSPKERPYESKPRLKLSDLEFEYDRSQLRDPRPTPGRERKPHYTEFNLSEEFKSKFYIPENGKPENNPLDSFYDLHECHKKGPDAYNKKSIVNGMEKRLAKGEQEEKDLYGIFFVDGKGPEGVYGMTVKDYIKDHISKDLGIPWHQIDAKKAKKWEEGGFEKIKASDWWCEPNKEEKKRMDKMHEGCDLRKVL</sequence>
<evidence type="ECO:0000256" key="2">
    <source>
        <dbReference type="ARBA" id="ARBA00022692"/>
    </source>
</evidence>
<feature type="transmembrane region" description="Helical" evidence="6">
    <location>
        <begin position="299"/>
        <end position="320"/>
    </location>
</feature>
<dbReference type="EMBL" id="JAAGWQ010000007">
    <property type="protein sequence ID" value="KAF5680028.1"/>
    <property type="molecule type" value="Genomic_DNA"/>
</dbReference>
<comment type="subcellular location">
    <subcellularLocation>
        <location evidence="1">Membrane</location>
        <topology evidence="1">Multi-pass membrane protein</topology>
    </subcellularLocation>
</comment>
<feature type="region of interest" description="Disordered" evidence="5">
    <location>
        <begin position="521"/>
        <end position="618"/>
    </location>
</feature>
<feature type="compositionally biased region" description="Basic and acidic residues" evidence="5">
    <location>
        <begin position="521"/>
        <end position="532"/>
    </location>
</feature>
<keyword evidence="2 6" id="KW-0812">Transmembrane</keyword>
<evidence type="ECO:0000256" key="5">
    <source>
        <dbReference type="SAM" id="MobiDB-lite"/>
    </source>
</evidence>
<keyword evidence="3 6" id="KW-1133">Transmembrane helix</keyword>
<reference evidence="7 8" key="1">
    <citation type="submission" date="2020-05" db="EMBL/GenBank/DDBJ databases">
        <title>Identification and distribution of gene clusters putatively required for synthesis of sphingolipid metabolism inhibitors in phylogenetically diverse species of the filamentous fungus Fusarium.</title>
        <authorList>
            <person name="Kim H.-S."/>
            <person name="Busman M."/>
            <person name="Brown D.W."/>
            <person name="Divon H."/>
            <person name="Uhlig S."/>
            <person name="Proctor R.H."/>
        </authorList>
    </citation>
    <scope>NUCLEOTIDE SEQUENCE [LARGE SCALE GENOMIC DNA]</scope>
    <source>
        <strain evidence="7 8">NRRL 20693</strain>
    </source>
</reference>
<feature type="transmembrane region" description="Helical" evidence="6">
    <location>
        <begin position="148"/>
        <end position="176"/>
    </location>
</feature>
<feature type="transmembrane region" description="Helical" evidence="6">
    <location>
        <begin position="332"/>
        <end position="354"/>
    </location>
</feature>
<comment type="caution">
    <text evidence="7">The sequence shown here is derived from an EMBL/GenBank/DDBJ whole genome shotgun (WGS) entry which is preliminary data.</text>
</comment>
<evidence type="ECO:0000256" key="1">
    <source>
        <dbReference type="ARBA" id="ARBA00004141"/>
    </source>
</evidence>
<feature type="transmembrane region" description="Helical" evidence="6">
    <location>
        <begin position="106"/>
        <end position="128"/>
    </location>
</feature>
<feature type="transmembrane region" description="Helical" evidence="6">
    <location>
        <begin position="212"/>
        <end position="236"/>
    </location>
</feature>
<accession>A0A8H5X3F2</accession>
<name>A0A8H5X3F2_FUSHE</name>
<feature type="transmembrane region" description="Helical" evidence="6">
    <location>
        <begin position="361"/>
        <end position="378"/>
    </location>
</feature>